<dbReference type="VEuPathDB" id="VectorBase:LOC119161756"/>
<proteinExistence type="predicted"/>
<evidence type="ECO:0000313" key="3">
    <source>
        <dbReference type="EMBL" id="KAH8033519.1"/>
    </source>
</evidence>
<dbReference type="EMBL" id="JABSTU010000004">
    <property type="protein sequence ID" value="KAH8033519.1"/>
    <property type="molecule type" value="Genomic_DNA"/>
</dbReference>
<feature type="coiled-coil region" evidence="1">
    <location>
        <begin position="2"/>
        <end position="104"/>
    </location>
</feature>
<accession>A0A9J6EH12</accession>
<gene>
    <name evidence="3" type="ORF">HPB51_013440</name>
</gene>
<evidence type="ECO:0000256" key="1">
    <source>
        <dbReference type="SAM" id="Coils"/>
    </source>
</evidence>
<protein>
    <submittedName>
        <fullName evidence="3">Uncharacterized protein</fullName>
    </submittedName>
</protein>
<keyword evidence="4" id="KW-1185">Reference proteome</keyword>
<keyword evidence="2" id="KW-1133">Transmembrane helix</keyword>
<dbReference type="AlphaFoldDB" id="A0A9J6EH12"/>
<feature type="transmembrane region" description="Helical" evidence="2">
    <location>
        <begin position="195"/>
        <end position="216"/>
    </location>
</feature>
<reference evidence="3" key="2">
    <citation type="submission" date="2021-09" db="EMBL/GenBank/DDBJ databases">
        <authorList>
            <person name="Jia N."/>
            <person name="Wang J."/>
            <person name="Shi W."/>
            <person name="Du L."/>
            <person name="Sun Y."/>
            <person name="Zhan W."/>
            <person name="Jiang J."/>
            <person name="Wang Q."/>
            <person name="Zhang B."/>
            <person name="Ji P."/>
            <person name="Sakyi L.B."/>
            <person name="Cui X."/>
            <person name="Yuan T."/>
            <person name="Jiang B."/>
            <person name="Yang W."/>
            <person name="Lam T.T.-Y."/>
            <person name="Chang Q."/>
            <person name="Ding S."/>
            <person name="Wang X."/>
            <person name="Zhu J."/>
            <person name="Ruan X."/>
            <person name="Zhao L."/>
            <person name="Wei J."/>
            <person name="Que T."/>
            <person name="Du C."/>
            <person name="Cheng J."/>
            <person name="Dai P."/>
            <person name="Han X."/>
            <person name="Huang E."/>
            <person name="Gao Y."/>
            <person name="Liu J."/>
            <person name="Shao H."/>
            <person name="Ye R."/>
            <person name="Li L."/>
            <person name="Wei W."/>
            <person name="Wang X."/>
            <person name="Wang C."/>
            <person name="Huo Q."/>
            <person name="Li W."/>
            <person name="Guo W."/>
            <person name="Chen H."/>
            <person name="Chen S."/>
            <person name="Zhou L."/>
            <person name="Zhou L."/>
            <person name="Ni X."/>
            <person name="Tian J."/>
            <person name="Zhou Y."/>
            <person name="Sheng Y."/>
            <person name="Liu T."/>
            <person name="Pan Y."/>
            <person name="Xia L."/>
            <person name="Li J."/>
            <person name="Zhao F."/>
            <person name="Cao W."/>
        </authorList>
    </citation>
    <scope>NUCLEOTIDE SEQUENCE</scope>
    <source>
        <strain evidence="3">Rmic-2018</strain>
        <tissue evidence="3">Larvae</tissue>
    </source>
</reference>
<evidence type="ECO:0000256" key="2">
    <source>
        <dbReference type="SAM" id="Phobius"/>
    </source>
</evidence>
<sequence>MAKDIAKLKEEMKAELLKIKEEMKQEIKSFRDSLERDLRNEIRELKNDQRQMTESLNFAFTSIEEHKKKLDDVITKNRDLESENAALRAECKCLESKGRDLETRLVLAEQYSRKTNLEIQDTAALIAFALRFNGSILVGGVRPLPPATPALLFKSTLEASNLLFFSEGVAATRRGDTQSTVGGYGCTFGGSGLKLFTRLLVLLCALVFLELPLFLVQANDRRPFHRVPKGQMLVTSQVLSLRPERKQHDNWWELRPNIPTQVKEVARDDY</sequence>
<name>A0A9J6EH12_RHIMP</name>
<reference evidence="3" key="1">
    <citation type="journal article" date="2020" name="Cell">
        <title>Large-Scale Comparative Analyses of Tick Genomes Elucidate Their Genetic Diversity and Vector Capacities.</title>
        <authorList>
            <consortium name="Tick Genome and Microbiome Consortium (TIGMIC)"/>
            <person name="Jia N."/>
            <person name="Wang J."/>
            <person name="Shi W."/>
            <person name="Du L."/>
            <person name="Sun Y."/>
            <person name="Zhan W."/>
            <person name="Jiang J.F."/>
            <person name="Wang Q."/>
            <person name="Zhang B."/>
            <person name="Ji P."/>
            <person name="Bell-Sakyi L."/>
            <person name="Cui X.M."/>
            <person name="Yuan T.T."/>
            <person name="Jiang B.G."/>
            <person name="Yang W.F."/>
            <person name="Lam T.T."/>
            <person name="Chang Q.C."/>
            <person name="Ding S.J."/>
            <person name="Wang X.J."/>
            <person name="Zhu J.G."/>
            <person name="Ruan X.D."/>
            <person name="Zhao L."/>
            <person name="Wei J.T."/>
            <person name="Ye R.Z."/>
            <person name="Que T.C."/>
            <person name="Du C.H."/>
            <person name="Zhou Y.H."/>
            <person name="Cheng J.X."/>
            <person name="Dai P.F."/>
            <person name="Guo W.B."/>
            <person name="Han X.H."/>
            <person name="Huang E.J."/>
            <person name="Li L.F."/>
            <person name="Wei W."/>
            <person name="Gao Y.C."/>
            <person name="Liu J.Z."/>
            <person name="Shao H.Z."/>
            <person name="Wang X."/>
            <person name="Wang C.C."/>
            <person name="Yang T.C."/>
            <person name="Huo Q.B."/>
            <person name="Li W."/>
            <person name="Chen H.Y."/>
            <person name="Chen S.E."/>
            <person name="Zhou L.G."/>
            <person name="Ni X.B."/>
            <person name="Tian J.H."/>
            <person name="Sheng Y."/>
            <person name="Liu T."/>
            <person name="Pan Y.S."/>
            <person name="Xia L.Y."/>
            <person name="Li J."/>
            <person name="Zhao F."/>
            <person name="Cao W.C."/>
        </authorList>
    </citation>
    <scope>NUCLEOTIDE SEQUENCE</scope>
    <source>
        <strain evidence="3">Rmic-2018</strain>
    </source>
</reference>
<keyword evidence="2" id="KW-0472">Membrane</keyword>
<organism evidence="3 4">
    <name type="scientific">Rhipicephalus microplus</name>
    <name type="common">Cattle tick</name>
    <name type="synonym">Boophilus microplus</name>
    <dbReference type="NCBI Taxonomy" id="6941"/>
    <lineage>
        <taxon>Eukaryota</taxon>
        <taxon>Metazoa</taxon>
        <taxon>Ecdysozoa</taxon>
        <taxon>Arthropoda</taxon>
        <taxon>Chelicerata</taxon>
        <taxon>Arachnida</taxon>
        <taxon>Acari</taxon>
        <taxon>Parasitiformes</taxon>
        <taxon>Ixodida</taxon>
        <taxon>Ixodoidea</taxon>
        <taxon>Ixodidae</taxon>
        <taxon>Rhipicephalinae</taxon>
        <taxon>Rhipicephalus</taxon>
        <taxon>Boophilus</taxon>
    </lineage>
</organism>
<keyword evidence="1" id="KW-0175">Coiled coil</keyword>
<comment type="caution">
    <text evidence="3">The sequence shown here is derived from an EMBL/GenBank/DDBJ whole genome shotgun (WGS) entry which is preliminary data.</text>
</comment>
<keyword evidence="2" id="KW-0812">Transmembrane</keyword>
<evidence type="ECO:0000313" key="4">
    <source>
        <dbReference type="Proteomes" id="UP000821866"/>
    </source>
</evidence>
<dbReference type="Proteomes" id="UP000821866">
    <property type="component" value="Chromosome 2"/>
</dbReference>